<sequence length="197" mass="23058">MHKPATELPQRQIRALYDADTIRVYQAYSDSIADAALAHGTFVSPPFKMERMTWIKPSFLWMMYRAGWGYKDAGQTRILAIDISREGFEWALANGCLSHADESMSKEEWLQLKDQSPVRIQWDPERDLYLRPQEHRAIQIGLSKEAVQLYVNQWIKRITDVTPLAHEIHRLIEDGDLEKAYSLLPQEREYPIMVERL</sequence>
<dbReference type="AlphaFoldDB" id="A0A1H4VEV9"/>
<dbReference type="InterPro" id="IPR025633">
    <property type="entry name" value="DUF4291"/>
</dbReference>
<evidence type="ECO:0000313" key="1">
    <source>
        <dbReference type="EMBL" id="SEC79629.1"/>
    </source>
</evidence>
<dbReference type="EMBL" id="FNTJ01000002">
    <property type="protein sequence ID" value="SEC79629.1"/>
    <property type="molecule type" value="Genomic_DNA"/>
</dbReference>
<evidence type="ECO:0008006" key="3">
    <source>
        <dbReference type="Google" id="ProtNLM"/>
    </source>
</evidence>
<evidence type="ECO:0000313" key="2">
    <source>
        <dbReference type="Proteomes" id="UP000198982"/>
    </source>
</evidence>
<accession>A0A1H4VEV9</accession>
<gene>
    <name evidence="1" type="ORF">SAMN05216178_4907</name>
</gene>
<dbReference type="PANTHER" id="PTHR38567">
    <property type="entry name" value="DUF4291 DOMAIN-CONTAINING PROTEIN"/>
    <property type="match status" value="1"/>
</dbReference>
<dbReference type="Pfam" id="PF14124">
    <property type="entry name" value="DUF4291"/>
    <property type="match status" value="1"/>
</dbReference>
<dbReference type="PANTHER" id="PTHR38567:SF1">
    <property type="entry name" value="DUF4291 DOMAIN-CONTAINING PROTEIN"/>
    <property type="match status" value="1"/>
</dbReference>
<reference evidence="2" key="1">
    <citation type="submission" date="2016-10" db="EMBL/GenBank/DDBJ databases">
        <authorList>
            <person name="Varghese N."/>
            <person name="Submissions S."/>
        </authorList>
    </citation>
    <scope>NUCLEOTIDE SEQUENCE [LARGE SCALE GENOMIC DNA]</scope>
    <source>
        <strain evidence="2">DSM 9751</strain>
    </source>
</reference>
<keyword evidence="2" id="KW-1185">Reference proteome</keyword>
<dbReference type="RefSeq" id="WP_092318428.1">
    <property type="nucleotide sequence ID" value="NZ_FNTJ01000002.1"/>
</dbReference>
<organism evidence="1 2">
    <name type="scientific">Pseudomonas saponiphila</name>
    <dbReference type="NCBI Taxonomy" id="556534"/>
    <lineage>
        <taxon>Bacteria</taxon>
        <taxon>Pseudomonadati</taxon>
        <taxon>Pseudomonadota</taxon>
        <taxon>Gammaproteobacteria</taxon>
        <taxon>Pseudomonadales</taxon>
        <taxon>Pseudomonadaceae</taxon>
        <taxon>Pseudomonas</taxon>
    </lineage>
</organism>
<name>A0A1H4VEV9_9PSED</name>
<protein>
    <recommendedName>
        <fullName evidence="3">DUF4291 domain-containing protein</fullName>
    </recommendedName>
</protein>
<dbReference type="Proteomes" id="UP000198982">
    <property type="component" value="Unassembled WGS sequence"/>
</dbReference>
<proteinExistence type="predicted"/>